<comment type="caution">
    <text evidence="2">The sequence shown here is derived from an EMBL/GenBank/DDBJ whole genome shotgun (WGS) entry which is preliminary data.</text>
</comment>
<evidence type="ECO:0000259" key="1">
    <source>
        <dbReference type="PROSITE" id="PS50902"/>
    </source>
</evidence>
<dbReference type="Pfam" id="PF12682">
    <property type="entry name" value="Flavodoxin_4"/>
    <property type="match status" value="1"/>
</dbReference>
<evidence type="ECO:0000313" key="2">
    <source>
        <dbReference type="EMBL" id="OAA30396.1"/>
    </source>
</evidence>
<name>A0A176K130_9BACT</name>
<dbReference type="GO" id="GO:0010181">
    <property type="term" value="F:FMN binding"/>
    <property type="evidence" value="ECO:0007669"/>
    <property type="project" value="InterPro"/>
</dbReference>
<dbReference type="PANTHER" id="PTHR39201">
    <property type="entry name" value="EXPORTED PROTEIN-RELATED"/>
    <property type="match status" value="1"/>
</dbReference>
<keyword evidence="3" id="KW-1185">Reference proteome</keyword>
<dbReference type="Gene3D" id="3.40.50.360">
    <property type="match status" value="1"/>
</dbReference>
<dbReference type="RefSeq" id="WP_068347570.1">
    <property type="nucleotide sequence ID" value="NZ_JFHK01000010.1"/>
</dbReference>
<reference evidence="2 3" key="1">
    <citation type="submission" date="2014-02" db="EMBL/GenBank/DDBJ databases">
        <title>Kosmotoga genome sequencing.</title>
        <authorList>
            <person name="Pollo S.M."/>
            <person name="Charchuk R."/>
            <person name="Nesbo C.L."/>
        </authorList>
    </citation>
    <scope>NUCLEOTIDE SEQUENCE [LARGE SCALE GENOMIC DNA]</scope>
    <source>
        <strain evidence="2 3">S304</strain>
    </source>
</reference>
<accession>A0A176K130</accession>
<dbReference type="PANTHER" id="PTHR39201:SF1">
    <property type="entry name" value="FLAVODOXIN-LIKE DOMAIN-CONTAINING PROTEIN"/>
    <property type="match status" value="1"/>
</dbReference>
<dbReference type="InterPro" id="IPR008254">
    <property type="entry name" value="Flavodoxin/NO_synth"/>
</dbReference>
<proteinExistence type="predicted"/>
<dbReference type="Proteomes" id="UP000077339">
    <property type="component" value="Unassembled WGS sequence"/>
</dbReference>
<dbReference type="AlphaFoldDB" id="A0A176K130"/>
<dbReference type="OrthoDB" id="9806505at2"/>
<evidence type="ECO:0000313" key="3">
    <source>
        <dbReference type="Proteomes" id="UP000077339"/>
    </source>
</evidence>
<feature type="domain" description="Flavodoxin-like" evidence="1">
    <location>
        <begin position="4"/>
        <end position="176"/>
    </location>
</feature>
<organism evidence="2 3">
    <name type="scientific">Kosmotoga arenicorallina S304</name>
    <dbReference type="NCBI Taxonomy" id="1453497"/>
    <lineage>
        <taxon>Bacteria</taxon>
        <taxon>Thermotogati</taxon>
        <taxon>Thermotogota</taxon>
        <taxon>Thermotogae</taxon>
        <taxon>Kosmotogales</taxon>
        <taxon>Kosmotogaceae</taxon>
        <taxon>Kosmotoga</taxon>
    </lineage>
</organism>
<dbReference type="InterPro" id="IPR029039">
    <property type="entry name" value="Flavoprotein-like_sf"/>
</dbReference>
<dbReference type="PATRIC" id="fig|1453497.3.peg.61"/>
<gene>
    <name evidence="2" type="ORF">AT15_00270</name>
</gene>
<dbReference type="STRING" id="1453497.AT15_00270"/>
<dbReference type="SUPFAM" id="SSF52218">
    <property type="entry name" value="Flavoproteins"/>
    <property type="match status" value="1"/>
</dbReference>
<dbReference type="EMBL" id="JFHK01000010">
    <property type="protein sequence ID" value="OAA30396.1"/>
    <property type="molecule type" value="Genomic_DNA"/>
</dbReference>
<dbReference type="PROSITE" id="PS50902">
    <property type="entry name" value="FLAVODOXIN_LIKE"/>
    <property type="match status" value="1"/>
</dbReference>
<sequence>MKKALVVFYSMDDGTRAIAEKIASAIKADVLRLATISKAEKIYYQHAESPDRVDDLEVPNGETRYIWGVESVDMKEIPDLENFELDPAKYDLVIIGTPVWSLSYAPPLNSFFNKVSLEGKKVAFFCTHEGMIGNTFEAMEKKLGSSMVIDAIDFQNVSMNLEPSLKKAQDWAKSLITKI</sequence>
<protein>
    <recommendedName>
        <fullName evidence="1">Flavodoxin-like domain-containing protein</fullName>
    </recommendedName>
</protein>